<dbReference type="InterPro" id="IPR036782">
    <property type="entry name" value="NE0471-like_N"/>
</dbReference>
<dbReference type="SUPFAM" id="SSF143880">
    <property type="entry name" value="NE0471 N-terminal domain-like"/>
    <property type="match status" value="1"/>
</dbReference>
<reference evidence="2" key="1">
    <citation type="submission" date="2016-10" db="EMBL/GenBank/DDBJ databases">
        <authorList>
            <person name="Varghese N."/>
            <person name="Submissions S."/>
        </authorList>
    </citation>
    <scope>NUCLEOTIDE SEQUENCE [LARGE SCALE GENOMIC DNA]</scope>
    <source>
        <strain evidence="2">DSM 22703</strain>
    </source>
</reference>
<proteinExistence type="predicted"/>
<gene>
    <name evidence="1" type="ORF">SAMN03080617_01412</name>
</gene>
<keyword evidence="2" id="KW-1185">Reference proteome</keyword>
<dbReference type="Gene3D" id="3.30.2020.10">
    <property type="entry name" value="NE0471-like N-terminal domain"/>
    <property type="match status" value="1"/>
</dbReference>
<dbReference type="InterPro" id="IPR018841">
    <property type="entry name" value="DUF2442"/>
</dbReference>
<evidence type="ECO:0000313" key="2">
    <source>
        <dbReference type="Proteomes" id="UP000198756"/>
    </source>
</evidence>
<accession>A0A1G5WYP7</accession>
<organism evidence="1 2">
    <name type="scientific">Algoriphagus alkaliphilus</name>
    <dbReference type="NCBI Taxonomy" id="279824"/>
    <lineage>
        <taxon>Bacteria</taxon>
        <taxon>Pseudomonadati</taxon>
        <taxon>Bacteroidota</taxon>
        <taxon>Cytophagia</taxon>
        <taxon>Cytophagales</taxon>
        <taxon>Cyclobacteriaceae</taxon>
        <taxon>Algoriphagus</taxon>
    </lineage>
</organism>
<evidence type="ECO:0008006" key="3">
    <source>
        <dbReference type="Google" id="ProtNLM"/>
    </source>
</evidence>
<dbReference type="RefSeq" id="WP_092729244.1">
    <property type="nucleotide sequence ID" value="NZ_FMXE01000008.1"/>
</dbReference>
<protein>
    <recommendedName>
        <fullName evidence="3">DUF2442 domain-containing protein</fullName>
    </recommendedName>
</protein>
<dbReference type="STRING" id="279824.SAMN03080617_01412"/>
<dbReference type="OrthoDB" id="9803723at2"/>
<dbReference type="AlphaFoldDB" id="A0A1G5WYP7"/>
<sequence>MNEVVEIKVLQDYRVWLRFQDEEAKVVNLRPFIGKGFTAELIDYSNFEKVFIEPGGGIAWENGYDFCPNFLKELKGEKIELA</sequence>
<name>A0A1G5WYP7_9BACT</name>
<dbReference type="Pfam" id="PF10387">
    <property type="entry name" value="DUF2442"/>
    <property type="match status" value="1"/>
</dbReference>
<dbReference type="Proteomes" id="UP000198756">
    <property type="component" value="Unassembled WGS sequence"/>
</dbReference>
<dbReference type="EMBL" id="FMXE01000008">
    <property type="protein sequence ID" value="SDA63162.1"/>
    <property type="molecule type" value="Genomic_DNA"/>
</dbReference>
<evidence type="ECO:0000313" key="1">
    <source>
        <dbReference type="EMBL" id="SDA63162.1"/>
    </source>
</evidence>